<dbReference type="EMBL" id="KB870808">
    <property type="protein sequence ID" value="EOA28381.1"/>
    <property type="molecule type" value="Genomic_DNA"/>
</dbReference>
<keyword evidence="2" id="KW-1185">Reference proteome</keyword>
<gene>
    <name evidence="1" type="ORF">CARUB_v10024586mg</name>
</gene>
<sequence>MDNFKCLGSVLDSSQDKFLNMKLDCWWCMAEKLCPVLLIQMPRLSFRLF</sequence>
<proteinExistence type="predicted"/>
<evidence type="ECO:0000313" key="2">
    <source>
        <dbReference type="Proteomes" id="UP000029121"/>
    </source>
</evidence>
<protein>
    <submittedName>
        <fullName evidence="1">Uncharacterized protein</fullName>
    </submittedName>
</protein>
<accession>R0FZV3</accession>
<reference evidence="2" key="1">
    <citation type="journal article" date="2013" name="Nat. Genet.">
        <title>The Capsella rubella genome and the genomic consequences of rapid mating system evolution.</title>
        <authorList>
            <person name="Slotte T."/>
            <person name="Hazzouri K.M."/>
            <person name="Agren J.A."/>
            <person name="Koenig D."/>
            <person name="Maumus F."/>
            <person name="Guo Y.L."/>
            <person name="Steige K."/>
            <person name="Platts A.E."/>
            <person name="Escobar J.S."/>
            <person name="Newman L.K."/>
            <person name="Wang W."/>
            <person name="Mandakova T."/>
            <person name="Vello E."/>
            <person name="Smith L.M."/>
            <person name="Henz S.R."/>
            <person name="Steffen J."/>
            <person name="Takuno S."/>
            <person name="Brandvain Y."/>
            <person name="Coop G."/>
            <person name="Andolfatto P."/>
            <person name="Hu T.T."/>
            <person name="Blanchette M."/>
            <person name="Clark R.M."/>
            <person name="Quesneville H."/>
            <person name="Nordborg M."/>
            <person name="Gaut B.S."/>
            <person name="Lysak M.A."/>
            <person name="Jenkins J."/>
            <person name="Grimwood J."/>
            <person name="Chapman J."/>
            <person name="Prochnik S."/>
            <person name="Shu S."/>
            <person name="Rokhsar D."/>
            <person name="Schmutz J."/>
            <person name="Weigel D."/>
            <person name="Wright S.I."/>
        </authorList>
    </citation>
    <scope>NUCLEOTIDE SEQUENCE [LARGE SCALE GENOMIC DNA]</scope>
    <source>
        <strain evidence="2">cv. Monte Gargano</strain>
    </source>
</reference>
<dbReference type="AlphaFoldDB" id="R0FZV3"/>
<organism evidence="1 2">
    <name type="scientific">Capsella rubella</name>
    <dbReference type="NCBI Taxonomy" id="81985"/>
    <lineage>
        <taxon>Eukaryota</taxon>
        <taxon>Viridiplantae</taxon>
        <taxon>Streptophyta</taxon>
        <taxon>Embryophyta</taxon>
        <taxon>Tracheophyta</taxon>
        <taxon>Spermatophyta</taxon>
        <taxon>Magnoliopsida</taxon>
        <taxon>eudicotyledons</taxon>
        <taxon>Gunneridae</taxon>
        <taxon>Pentapetalae</taxon>
        <taxon>rosids</taxon>
        <taxon>malvids</taxon>
        <taxon>Brassicales</taxon>
        <taxon>Brassicaceae</taxon>
        <taxon>Camelineae</taxon>
        <taxon>Capsella</taxon>
    </lineage>
</organism>
<dbReference type="Proteomes" id="UP000029121">
    <property type="component" value="Unassembled WGS sequence"/>
</dbReference>
<name>R0FZV3_9BRAS</name>
<evidence type="ECO:0000313" key="1">
    <source>
        <dbReference type="EMBL" id="EOA28381.1"/>
    </source>
</evidence>